<dbReference type="PROSITE" id="PS00606">
    <property type="entry name" value="KS3_1"/>
    <property type="match status" value="1"/>
</dbReference>
<dbReference type="PROSITE" id="PS52019">
    <property type="entry name" value="PKS_MFAS_DH"/>
    <property type="match status" value="1"/>
</dbReference>
<dbReference type="SMART" id="SM00825">
    <property type="entry name" value="PKS_KS"/>
    <property type="match status" value="1"/>
</dbReference>
<dbReference type="PROSITE" id="PS52004">
    <property type="entry name" value="KS3_2"/>
    <property type="match status" value="1"/>
</dbReference>
<dbReference type="InterPro" id="IPR020841">
    <property type="entry name" value="PKS_Beta-ketoAc_synthase_dom"/>
</dbReference>
<dbReference type="OrthoDB" id="9778690at2"/>
<dbReference type="STRING" id="47839.BN973_02183"/>
<dbReference type="Pfam" id="PF00109">
    <property type="entry name" value="ketoacyl-synt"/>
    <property type="match status" value="2"/>
</dbReference>
<sequence length="2451" mass="263688">MKFEPIAIVGQGCVLPGGLSPDGLWDTVREGRDALGSARPGYWGVAAEHILRDPKHSAFLDHTWSDRGGYVRGFDRVFSPQGLLLDTDALGGLDPLYLWAVEAARQAVDCAGWRAGEVPGSAGVVLGNLSYPTKTMTDLAEKVWRGTEHDIDWRNRFMSGLPAHLISNALGLTGGATALDAACASSLYAIKLACDRLHDRTADVMLAGGVNGASDLLLHVGFSALQALSRSGQSRPFHQDADGLVPAEGAAILVLRRLDDAIADGNNIFGVIRAVGLSNDGRGRGLLVPSQEGQERAMRLAYEMAELEPQDISLIECHATGTARGDLTELMSMARIFAGMTNVPIGSLKSNLGHSITASGAAGAIKVLAAMRARVRPPTLHADDPLPFIADSPFRLLTEAEPWHCVGPRRAAINNFGFGGNNAHLLLEEWVEPAGRPVAPSRWPVAATGADAEIAIVGLGLLVGDGHETPSVAEHLVKNQPIARRDGDGVVRARMSEVCLDLTQTRFPPADLKQTLPQQIALLGAALNVGDLIKTLPPDTTSVIIGMGCDAEVTRLGVRWRLAGEIDDPDLLATARDAVVQGWTAAGVVGAMPNIVANRLNSQFDLRGPSFTVSREELSGTTALEMAARALRRGEIDAAVVGAVDLSCEPVHEAAARALLGSGEQISGDAAVVLVLKRADDARRAGDTVLATLSAGQRPHGDCLRLGTAPGALNLSPLLGHAHAASGLLHVAAGALYGFLGVRPDGTPWVSDGREVVIALDGLAGQEQHLVLVPPAASQHDSGALTAQRAETGSSKPTWLRFPGHLPDVRLPEHAVAPATEGHPITDEGEQRMATHLPVPPALPKAREALARVPLGAALSEQTPPEPLAVAHQTEAGAAPARGGVHNGAAHNGNTTAKPLAQKEIDKLPLAGSCRAVQPTRPADKHVPAPTAKREPVGLTLDKAGLRVHASGKISDIYGQAFTVQDNYIRQVRMPEPPLLLADRLLGIDAEPGKLGTGTLWTETDVTADAWYLAAGRMPAGIMIEAGQADLMLISWMGADFANKGDRVYRLLGCEVTYLGGLPEIGDTLRFDIHVDGHARQGDIRIFFFHYDCTIDGVERMSMRNGQAGFFSDDELSASGGILWRPEDETVDGPMEPTPSQTSRTSLPRAALEAMAAGEIWRTFGPGFERAASHTRTPCISGGAMLFVDEVTQLDVSGGPWGRGYLRAVAHVDPEKWYFAGHFKNDPCMPGTLMFEATMQTMAIYMTALGMTLECDGWRFEPVPFETYKLSCRGQVTPQSRELVYEVFVREVLAGPEPTLFADLLCTVDGLPSFHCRRMGLKLTPGWPMDLGAKELEGYLEPKPVAEVDAFRFDYQAMLASAIAKPSLAFGPLFEKFDSHRKVARLPGPPYHFMSRVTELVGEIGVVQAGAEVVVEYEVPSDAWYFAVNGTPTMPNAVLMEVALQPCGWLASYVGCPLNSEKDLYFRNLDGTGRQHREVTPSTGTLRTKVSLKNIAAAGGTIIVTFDGQIHADDGPVYTFDTVFGYFGREALQQQVGLPVTAEQRAIAQRPCDAPAVDLRARPPEFFGAGARLADPMLLMIDRVTGRWPTDGDAGLGRWRAVKDVDPAEWYFKAHFCQDPVQPGSLGIEMMLQLLQFAMLDRGLGTEAGPSARFEPVALHDAITWRYRGQIVPTNKQITADLEITRIARDEGGVPGILAVADASLWVDGKRIYAATNLGMRITRTAPPGHREVGRSSAPAASATPATTPPAPDTVVETTIDPASDTWITDHCPTYVIPSLPMMSVLDLFAQAASRAAGTAKVVEVTDLRVVRWIIVDSPKQLRVIVEPTSPGRYEGRLEVWRDAPKAALSRWETHAHATIVTADQHAGEPATPAALNAPVPFASPYETSAVFHGPAFATLMDGARIGRNGSSGTLAVERCKVPAGLLQPGLLDGALHIVPHAAMSVWTTNSCAVESYSDAADPTVAFPSRIVWARFYDDAPTEGTVDVESRFVGFDDDDGRMPVIDLWLSVAGRPWAYLRLVEILLSKGPLAQAGGLQRRAFLAERRAVPAMSLSERLSDGVVTLDSVRAATLDWFKGTLHAVYCTDSQGDSLLVDIAAKEAVADAAHNAIHPARVQVVDGQVSCPSLPLERIRIEIEQPRQRVWRASASLQTDWRPVRDWWAAQLGMQQDGFGDVLHGALLSRYVRHVIVADPPAMTAIKGRPVLLLGNHQVQIESLLGTTIASWLTGTQVVPIAHAKHETRWIGELLRLLDAVAGRELHTIRYFDQQNPQQFLHLVKQIKRDVDARGVSTMVHADGTRHVHSGQRVERLTSTLLDMAIEMSLPIVPVYFAGGLPQDPVGHKLEVPYRHAAQDYIFGRPVMPEELSASPYAYRRRLVIDAINDLAPFGDAPNPPNQAVENRIAAAAPGASPLESIWACIEDALDALPMNWRDMIGTDQWRAARATSSLRQ</sequence>
<feature type="domain" description="Ketosynthase family 3 (KS3)" evidence="15">
    <location>
        <begin position="3"/>
        <end position="429"/>
    </location>
</feature>
<dbReference type="SMART" id="SM00826">
    <property type="entry name" value="PKS_DH"/>
    <property type="match status" value="1"/>
</dbReference>
<dbReference type="Pfam" id="PF02801">
    <property type="entry name" value="Ketoacyl-synt_C"/>
    <property type="match status" value="1"/>
</dbReference>
<reference evidence="18 19" key="3">
    <citation type="submission" date="2016-01" db="EMBL/GenBank/DDBJ databases">
        <title>The new phylogeny of the genus Mycobacterium.</title>
        <authorList>
            <person name="Tarcisio F."/>
            <person name="Conor M."/>
            <person name="Antonella G."/>
            <person name="Elisabetta G."/>
            <person name="Giulia F.S."/>
            <person name="Sara T."/>
            <person name="Anna F."/>
            <person name="Clotilde B."/>
            <person name="Roberto B."/>
            <person name="Veronica D.S."/>
            <person name="Fabio R."/>
            <person name="Monica P."/>
            <person name="Olivier J."/>
            <person name="Enrico T."/>
            <person name="Nicola S."/>
        </authorList>
    </citation>
    <scope>NUCLEOTIDE SEQUENCE [LARGE SCALE GENOMIC DNA]</scope>
    <source>
        <strain evidence="18 19">DSM 44626</strain>
    </source>
</reference>
<dbReference type="Gene3D" id="3.10.129.10">
    <property type="entry name" value="Hotdog Thioesterase"/>
    <property type="match status" value="4"/>
</dbReference>
<dbReference type="GO" id="GO:0005737">
    <property type="term" value="C:cytoplasm"/>
    <property type="evidence" value="ECO:0007669"/>
    <property type="project" value="InterPro"/>
</dbReference>
<keyword evidence="10" id="KW-0456">Lyase</keyword>
<keyword evidence="3" id="KW-0596">Phosphopantetheine</keyword>
<dbReference type="Gene3D" id="3.10.129.110">
    <property type="entry name" value="Polyketide synthase dehydratase"/>
    <property type="match status" value="1"/>
</dbReference>
<dbReference type="InterPro" id="IPR014031">
    <property type="entry name" value="Ketoacyl_synth_C"/>
</dbReference>
<dbReference type="InterPro" id="IPR049900">
    <property type="entry name" value="PKS_mFAS_DH"/>
</dbReference>
<dbReference type="CDD" id="cd00833">
    <property type="entry name" value="PKS"/>
    <property type="match status" value="1"/>
</dbReference>
<dbReference type="CDD" id="cd01287">
    <property type="entry name" value="FabA"/>
    <property type="match status" value="1"/>
</dbReference>
<organism evidence="17">
    <name type="scientific">Mycobacterium triplex</name>
    <dbReference type="NCBI Taxonomy" id="47839"/>
    <lineage>
        <taxon>Bacteria</taxon>
        <taxon>Bacillati</taxon>
        <taxon>Actinomycetota</taxon>
        <taxon>Actinomycetes</taxon>
        <taxon>Mycobacteriales</taxon>
        <taxon>Mycobacteriaceae</taxon>
        <taxon>Mycobacterium</taxon>
        <taxon>Mycobacterium simiae complex</taxon>
    </lineage>
</organism>
<comment type="pathway">
    <text evidence="1">Lipid metabolism; fatty acid biosynthesis.</text>
</comment>
<evidence type="ECO:0000313" key="17">
    <source>
        <dbReference type="EMBL" id="CDO87825.1"/>
    </source>
</evidence>
<dbReference type="GO" id="GO:0019171">
    <property type="term" value="F:(3R)-hydroxyacyl-[acyl-carrier-protein] dehydratase activity"/>
    <property type="evidence" value="ECO:0007669"/>
    <property type="project" value="InterPro"/>
</dbReference>
<evidence type="ECO:0000256" key="10">
    <source>
        <dbReference type="ARBA" id="ARBA00023239"/>
    </source>
</evidence>
<dbReference type="InterPro" id="IPR002123">
    <property type="entry name" value="Plipid/glycerol_acylTrfase"/>
</dbReference>
<evidence type="ECO:0000256" key="6">
    <source>
        <dbReference type="ARBA" id="ARBA00022679"/>
    </source>
</evidence>
<evidence type="ECO:0000256" key="11">
    <source>
        <dbReference type="ARBA" id="ARBA00023268"/>
    </source>
</evidence>
<dbReference type="GO" id="GO:0004315">
    <property type="term" value="F:3-oxoacyl-[acyl-carrier-protein] synthase activity"/>
    <property type="evidence" value="ECO:0007669"/>
    <property type="project" value="InterPro"/>
</dbReference>
<feature type="region of interest" description="Disordered" evidence="14">
    <location>
        <begin position="1726"/>
        <end position="1755"/>
    </location>
</feature>
<proteinExistence type="inferred from homology"/>
<dbReference type="PANTHER" id="PTHR43775:SF37">
    <property type="entry name" value="SI:DKEY-61P9.11"/>
    <property type="match status" value="1"/>
</dbReference>
<dbReference type="InterPro" id="IPR010083">
    <property type="entry name" value="FabA"/>
</dbReference>
<comment type="similarity">
    <text evidence="13">Belongs to the thiolase-like superfamily. Beta-ketoacyl-ACP synthases family.</text>
</comment>
<accession>A0A024JVG9</accession>
<dbReference type="InterPro" id="IPR020807">
    <property type="entry name" value="PKS_DH"/>
</dbReference>
<dbReference type="EMBL" id="HG964446">
    <property type="protein sequence ID" value="CDO87825.1"/>
    <property type="molecule type" value="Genomic_DNA"/>
</dbReference>
<evidence type="ECO:0000256" key="14">
    <source>
        <dbReference type="SAM" id="MobiDB-lite"/>
    </source>
</evidence>
<evidence type="ECO:0000256" key="4">
    <source>
        <dbReference type="ARBA" id="ARBA00022516"/>
    </source>
</evidence>
<keyword evidence="8" id="KW-0443">Lipid metabolism</keyword>
<keyword evidence="19" id="KW-1185">Reference proteome</keyword>
<evidence type="ECO:0000256" key="13">
    <source>
        <dbReference type="RuleBase" id="RU003694"/>
    </source>
</evidence>
<protein>
    <submittedName>
        <fullName evidence="17">Mycocerosic synthase</fullName>
    </submittedName>
</protein>
<dbReference type="SUPFAM" id="SSF53901">
    <property type="entry name" value="Thiolase-like"/>
    <property type="match status" value="2"/>
</dbReference>
<evidence type="ECO:0000256" key="8">
    <source>
        <dbReference type="ARBA" id="ARBA00023098"/>
    </source>
</evidence>
<gene>
    <name evidence="17" type="primary">mas_1</name>
    <name evidence="18" type="ORF">AWC29_03255</name>
    <name evidence="17" type="ORF">BN973_02183</name>
</gene>
<dbReference type="PANTHER" id="PTHR43775">
    <property type="entry name" value="FATTY ACID SYNTHASE"/>
    <property type="match status" value="1"/>
</dbReference>
<reference evidence="17" key="2">
    <citation type="submission" date="2014-04" db="EMBL/GenBank/DDBJ databases">
        <authorList>
            <person name="Xu Y.W."/>
            <person name="Yang Q."/>
        </authorList>
    </citation>
    <scope>NUCLEOTIDE SEQUENCE</scope>
    <source>
        <strain evidence="17">DSM 44626</strain>
    </source>
</reference>
<dbReference type="eggNOG" id="COG0764">
    <property type="taxonomic scope" value="Bacteria"/>
</dbReference>
<evidence type="ECO:0000313" key="18">
    <source>
        <dbReference type="EMBL" id="ORX00960.1"/>
    </source>
</evidence>
<dbReference type="InterPro" id="IPR013114">
    <property type="entry name" value="FabA_FabZ"/>
</dbReference>
<dbReference type="SMART" id="SM00563">
    <property type="entry name" value="PlsC"/>
    <property type="match status" value="1"/>
</dbReference>
<feature type="active site" description="Proton donor; for dehydratase activity" evidence="12">
    <location>
        <position position="1933"/>
    </location>
</feature>
<dbReference type="Proteomes" id="UP000193710">
    <property type="component" value="Unassembled WGS sequence"/>
</dbReference>
<feature type="region of interest" description="C-terminal hotdog fold" evidence="12">
    <location>
        <begin position="1877"/>
        <end position="2035"/>
    </location>
</feature>
<evidence type="ECO:0000256" key="12">
    <source>
        <dbReference type="PROSITE-ProRule" id="PRU01363"/>
    </source>
</evidence>
<evidence type="ECO:0000313" key="19">
    <source>
        <dbReference type="Proteomes" id="UP000193710"/>
    </source>
</evidence>
<feature type="region of interest" description="N-terminal hotdog fold" evidence="12">
    <location>
        <begin position="1730"/>
        <end position="1867"/>
    </location>
</feature>
<keyword evidence="9" id="KW-0275">Fatty acid biosynthesis</keyword>
<dbReference type="Proteomes" id="UP000028880">
    <property type="component" value="Unassembled WGS sequence"/>
</dbReference>
<dbReference type="GO" id="GO:0006633">
    <property type="term" value="P:fatty acid biosynthetic process"/>
    <property type="evidence" value="ECO:0007669"/>
    <property type="project" value="UniProtKB-UniPathway"/>
</dbReference>
<dbReference type="InterPro" id="IPR018201">
    <property type="entry name" value="Ketoacyl_synth_AS"/>
</dbReference>
<evidence type="ECO:0000256" key="1">
    <source>
        <dbReference type="ARBA" id="ARBA00005194"/>
    </source>
</evidence>
<keyword evidence="7" id="KW-0276">Fatty acid metabolism</keyword>
<keyword evidence="4" id="KW-0444">Lipid biosynthesis</keyword>
<dbReference type="EMBL" id="LQPY01000034">
    <property type="protein sequence ID" value="ORX00960.1"/>
    <property type="molecule type" value="Genomic_DNA"/>
</dbReference>
<evidence type="ECO:0000256" key="2">
    <source>
        <dbReference type="ARBA" id="ARBA00006714"/>
    </source>
</evidence>
<evidence type="ECO:0000259" key="16">
    <source>
        <dbReference type="PROSITE" id="PS52019"/>
    </source>
</evidence>
<evidence type="ECO:0000259" key="15">
    <source>
        <dbReference type="PROSITE" id="PS52004"/>
    </source>
</evidence>
<dbReference type="InterPro" id="IPR016039">
    <property type="entry name" value="Thiolase-like"/>
</dbReference>
<comment type="similarity">
    <text evidence="2">Belongs to the thioester dehydratase family. FabA subfamily.</text>
</comment>
<evidence type="ECO:0000256" key="9">
    <source>
        <dbReference type="ARBA" id="ARBA00023160"/>
    </source>
</evidence>
<dbReference type="InterPro" id="IPR029069">
    <property type="entry name" value="HotDog_dom_sf"/>
</dbReference>
<name>A0A024JVG9_9MYCO</name>
<dbReference type="SUPFAM" id="SSF54637">
    <property type="entry name" value="Thioesterase/thiol ester dehydrase-isomerase"/>
    <property type="match status" value="4"/>
</dbReference>
<evidence type="ECO:0000256" key="3">
    <source>
        <dbReference type="ARBA" id="ARBA00022450"/>
    </source>
</evidence>
<evidence type="ECO:0000256" key="5">
    <source>
        <dbReference type="ARBA" id="ARBA00022553"/>
    </source>
</evidence>
<keyword evidence="6 13" id="KW-0808">Transferase</keyword>
<feature type="active site" description="Proton acceptor; for dehydratase activity" evidence="12">
    <location>
        <position position="1771"/>
    </location>
</feature>
<dbReference type="eggNOG" id="COG3321">
    <property type="taxonomic scope" value="Bacteria"/>
</dbReference>
<dbReference type="GO" id="GO:0004312">
    <property type="term" value="F:fatty acid synthase activity"/>
    <property type="evidence" value="ECO:0007669"/>
    <property type="project" value="TreeGrafter"/>
</dbReference>
<dbReference type="Pfam" id="PF07977">
    <property type="entry name" value="FabA"/>
    <property type="match status" value="3"/>
</dbReference>
<dbReference type="InterPro" id="IPR050091">
    <property type="entry name" value="PKS_NRPS_Biosynth_Enz"/>
</dbReference>
<keyword evidence="5" id="KW-0597">Phosphoprotein</keyword>
<dbReference type="Gene3D" id="3.40.47.10">
    <property type="match status" value="2"/>
</dbReference>
<reference evidence="17" key="1">
    <citation type="journal article" date="2014" name="Genome Announc.">
        <title>Draft Genome Sequence of Mycobacterium triplex DSM 44626.</title>
        <authorList>
            <person name="Sassi M."/>
            <person name="Croce O."/>
            <person name="Robert C."/>
            <person name="Raoult D."/>
            <person name="Drancourt M."/>
        </authorList>
    </citation>
    <scope>NUCLEOTIDE SEQUENCE [LARGE SCALE GENOMIC DNA]</scope>
    <source>
        <strain evidence="17">DSM 44626</strain>
    </source>
</reference>
<dbReference type="InterPro" id="IPR014030">
    <property type="entry name" value="Ketoacyl_synth_N"/>
</dbReference>
<dbReference type="UniPathway" id="UPA00094"/>
<dbReference type="RefSeq" id="WP_051641211.1">
    <property type="nucleotide sequence ID" value="NZ_HG964446.1"/>
</dbReference>
<feature type="domain" description="PKS/mFAS DH" evidence="16">
    <location>
        <begin position="1730"/>
        <end position="2035"/>
    </location>
</feature>
<dbReference type="HOGENOM" id="CLU_000022_30_0_11"/>
<evidence type="ECO:0000256" key="7">
    <source>
        <dbReference type="ARBA" id="ARBA00022832"/>
    </source>
</evidence>
<keyword evidence="11" id="KW-0511">Multifunctional enzyme</keyword>
<feature type="compositionally biased region" description="Low complexity" evidence="14">
    <location>
        <begin position="1736"/>
        <end position="1746"/>
    </location>
</feature>
<dbReference type="InterPro" id="IPR042104">
    <property type="entry name" value="PKS_dehydratase_sf"/>
</dbReference>